<accession>A0ABS2GY34</accession>
<dbReference type="InterPro" id="IPR010359">
    <property type="entry name" value="IrrE_HExxH"/>
</dbReference>
<organism evidence="2 3">
    <name type="scientific">Limosilactobacillus coleohominis</name>
    <dbReference type="NCBI Taxonomy" id="181675"/>
    <lineage>
        <taxon>Bacteria</taxon>
        <taxon>Bacillati</taxon>
        <taxon>Bacillota</taxon>
        <taxon>Bacilli</taxon>
        <taxon>Lactobacillales</taxon>
        <taxon>Lactobacillaceae</taxon>
        <taxon>Limosilactobacillus</taxon>
    </lineage>
</organism>
<dbReference type="Proteomes" id="UP000785625">
    <property type="component" value="Unassembled WGS sequence"/>
</dbReference>
<feature type="domain" description="IrrE N-terminal-like" evidence="1">
    <location>
        <begin position="21"/>
        <end position="102"/>
    </location>
</feature>
<gene>
    <name evidence="2" type="ORF">H5975_03660</name>
</gene>
<dbReference type="RefSeq" id="WP_204784931.1">
    <property type="nucleotide sequence ID" value="NZ_JACJKU010000025.1"/>
</dbReference>
<reference evidence="2 3" key="1">
    <citation type="journal article" date="2021" name="Sci. Rep.">
        <title>The distribution of antibiotic resistance genes in chicken gut microbiota commensals.</title>
        <authorList>
            <person name="Juricova H."/>
            <person name="Matiasovicova J."/>
            <person name="Kubasova T."/>
            <person name="Cejkova D."/>
            <person name="Rychlik I."/>
        </authorList>
    </citation>
    <scope>NUCLEOTIDE SEQUENCE [LARGE SCALE GENOMIC DNA]</scope>
    <source>
        <strain evidence="2 3">An574</strain>
    </source>
</reference>
<name>A0ABS2GY34_9LACO</name>
<evidence type="ECO:0000313" key="2">
    <source>
        <dbReference type="EMBL" id="MBM6940593.1"/>
    </source>
</evidence>
<dbReference type="Gene3D" id="1.10.10.2910">
    <property type="match status" value="1"/>
</dbReference>
<keyword evidence="3" id="KW-1185">Reference proteome</keyword>
<proteinExistence type="predicted"/>
<dbReference type="EMBL" id="JACJKU010000025">
    <property type="protein sequence ID" value="MBM6940593.1"/>
    <property type="molecule type" value="Genomic_DNA"/>
</dbReference>
<protein>
    <submittedName>
        <fullName evidence="2">ImmA/IrrE family metallo-endopeptidase</fullName>
    </submittedName>
</protein>
<comment type="caution">
    <text evidence="2">The sequence shown here is derived from an EMBL/GenBank/DDBJ whole genome shotgun (WGS) entry which is preliminary data.</text>
</comment>
<dbReference type="Pfam" id="PF06114">
    <property type="entry name" value="Peptidase_M78"/>
    <property type="match status" value="1"/>
</dbReference>
<evidence type="ECO:0000259" key="1">
    <source>
        <dbReference type="Pfam" id="PF06114"/>
    </source>
</evidence>
<evidence type="ECO:0000313" key="3">
    <source>
        <dbReference type="Proteomes" id="UP000785625"/>
    </source>
</evidence>
<sequence>MNTEDMVWDLLHLAMDHDIDVQWAGVLSKYTPPACRIDTKIVCMDSNWHRPKEIQFQLAHELAHIICGAPEDICFYNSSFTGKSSVEYKANVGAVKFLVPYYCAETEKENVNVYDFEKQYLIPEYLTNVVSETVKKYY</sequence>